<keyword evidence="2" id="KW-0812">Transmembrane</keyword>
<keyword evidence="2" id="KW-1133">Transmembrane helix</keyword>
<dbReference type="Proteomes" id="UP000327000">
    <property type="component" value="Unassembled WGS sequence"/>
</dbReference>
<dbReference type="EMBL" id="VOKX01000102">
    <property type="protein sequence ID" value="KAB7836395.1"/>
    <property type="molecule type" value="Genomic_DNA"/>
</dbReference>
<dbReference type="InterPro" id="IPR000326">
    <property type="entry name" value="PAP2/HPO"/>
</dbReference>
<feature type="compositionally biased region" description="Low complexity" evidence="1">
    <location>
        <begin position="27"/>
        <end position="38"/>
    </location>
</feature>
<evidence type="ECO:0000256" key="2">
    <source>
        <dbReference type="SAM" id="Phobius"/>
    </source>
</evidence>
<dbReference type="PANTHER" id="PTHR14969:SF13">
    <property type="entry name" value="AT30094P"/>
    <property type="match status" value="1"/>
</dbReference>
<keyword evidence="2" id="KW-0472">Membrane</keyword>
<feature type="transmembrane region" description="Helical" evidence="2">
    <location>
        <begin position="252"/>
        <end position="270"/>
    </location>
</feature>
<comment type="caution">
    <text evidence="4">The sequence shown here is derived from an EMBL/GenBank/DDBJ whole genome shotgun (WGS) entry which is preliminary data.</text>
</comment>
<evidence type="ECO:0000313" key="5">
    <source>
        <dbReference type="Proteomes" id="UP000327000"/>
    </source>
</evidence>
<feature type="transmembrane region" description="Helical" evidence="2">
    <location>
        <begin position="161"/>
        <end position="180"/>
    </location>
</feature>
<keyword evidence="5" id="KW-1185">Reference proteome</keyword>
<feature type="region of interest" description="Disordered" evidence="1">
    <location>
        <begin position="1"/>
        <end position="77"/>
    </location>
</feature>
<feature type="domain" description="Phosphatidic acid phosphatase type 2/haloperoxidase" evidence="3">
    <location>
        <begin position="163"/>
        <end position="267"/>
    </location>
</feature>
<reference evidence="4 5" key="1">
    <citation type="journal article" date="2019" name="Microb. Cell Fact.">
        <title>Exploring novel herbicidin analogues by transcriptional regulator overexpression and MS/MS molecular networking.</title>
        <authorList>
            <person name="Shi Y."/>
            <person name="Gu R."/>
            <person name="Li Y."/>
            <person name="Wang X."/>
            <person name="Ren W."/>
            <person name="Li X."/>
            <person name="Wang L."/>
            <person name="Xie Y."/>
            <person name="Hong B."/>
        </authorList>
    </citation>
    <scope>NUCLEOTIDE SEQUENCE [LARGE SCALE GENOMIC DNA]</scope>
    <source>
        <strain evidence="4 5">US-43</strain>
    </source>
</reference>
<evidence type="ECO:0000256" key="1">
    <source>
        <dbReference type="SAM" id="MobiDB-lite"/>
    </source>
</evidence>
<feature type="transmembrane region" description="Helical" evidence="2">
    <location>
        <begin position="85"/>
        <end position="103"/>
    </location>
</feature>
<feature type="transmembrane region" description="Helical" evidence="2">
    <location>
        <begin position="200"/>
        <end position="220"/>
    </location>
</feature>
<dbReference type="AlphaFoldDB" id="A0A5N5W205"/>
<proteinExistence type="predicted"/>
<dbReference type="OrthoDB" id="4870188at2"/>
<dbReference type="Pfam" id="PF01569">
    <property type="entry name" value="PAP2"/>
    <property type="match status" value="1"/>
</dbReference>
<dbReference type="RefSeq" id="WP_152265039.1">
    <property type="nucleotide sequence ID" value="NZ_VOKX01000102.1"/>
</dbReference>
<protein>
    <submittedName>
        <fullName evidence="4">Phosphatase PAP2 family protein</fullName>
    </submittedName>
</protein>
<feature type="transmembrane region" description="Helical" evidence="2">
    <location>
        <begin position="227"/>
        <end position="246"/>
    </location>
</feature>
<accession>A0A5N5W205</accession>
<sequence>MSETPRPQGTADDAPPVRPQCRRGRATAHATGAASDADPGTPHRSDGRPFHTPRGERHAGQAGGLGTSPPVPQPPALRSSPLRKVLLPALSAVLFALVTWQVAGHGPLRALDERVGRAVAGTAFPRAVTGFLADLGNASVAVPVLVAAVLWAVLRRGRPWSHALAAAVAMAAVPALVVPLKTLVDRPGPPAMGAGPHDGFFPSGHAATAAVAYGAALLLLTRSRRATAGFALLNAAVGAALVHRGYHWPLDVLGSWCLAALVLWCLSRALSRGRAGRRPRAGRVPAPPDR</sequence>
<organism evidence="4 5">
    <name type="scientific">Streptomyces mobaraensis</name>
    <name type="common">Streptoverticillium mobaraense</name>
    <dbReference type="NCBI Taxonomy" id="35621"/>
    <lineage>
        <taxon>Bacteria</taxon>
        <taxon>Bacillati</taxon>
        <taxon>Actinomycetota</taxon>
        <taxon>Actinomycetes</taxon>
        <taxon>Kitasatosporales</taxon>
        <taxon>Streptomycetaceae</taxon>
        <taxon>Streptomyces</taxon>
    </lineage>
</organism>
<dbReference type="SMART" id="SM00014">
    <property type="entry name" value="acidPPc"/>
    <property type="match status" value="1"/>
</dbReference>
<evidence type="ECO:0000313" key="4">
    <source>
        <dbReference type="EMBL" id="KAB7836395.1"/>
    </source>
</evidence>
<feature type="transmembrane region" description="Helical" evidence="2">
    <location>
        <begin position="135"/>
        <end position="154"/>
    </location>
</feature>
<dbReference type="SUPFAM" id="SSF48317">
    <property type="entry name" value="Acid phosphatase/Vanadium-dependent haloperoxidase"/>
    <property type="match status" value="1"/>
</dbReference>
<evidence type="ECO:0000259" key="3">
    <source>
        <dbReference type="SMART" id="SM00014"/>
    </source>
</evidence>
<gene>
    <name evidence="4" type="ORF">FRZ00_25000</name>
</gene>
<dbReference type="Gene3D" id="1.20.144.10">
    <property type="entry name" value="Phosphatidic acid phosphatase type 2/haloperoxidase"/>
    <property type="match status" value="1"/>
</dbReference>
<dbReference type="PANTHER" id="PTHR14969">
    <property type="entry name" value="SPHINGOSINE-1-PHOSPHATE PHOSPHOHYDROLASE"/>
    <property type="match status" value="1"/>
</dbReference>
<dbReference type="InterPro" id="IPR036938">
    <property type="entry name" value="PAP2/HPO_sf"/>
</dbReference>
<name>A0A5N5W205_STRMB</name>
<feature type="compositionally biased region" description="Basic and acidic residues" evidence="1">
    <location>
        <begin position="41"/>
        <end position="59"/>
    </location>
</feature>